<keyword evidence="1" id="KW-0472">Membrane</keyword>
<evidence type="ECO:0000313" key="3">
    <source>
        <dbReference type="Proteomes" id="UP001280121"/>
    </source>
</evidence>
<dbReference type="Proteomes" id="UP001280121">
    <property type="component" value="Unassembled WGS sequence"/>
</dbReference>
<feature type="transmembrane region" description="Helical" evidence="1">
    <location>
        <begin position="7"/>
        <end position="28"/>
    </location>
</feature>
<reference evidence="2" key="1">
    <citation type="journal article" date="2023" name="Plant J.">
        <title>Genome sequences and population genomics provide insights into the demographic history, inbreeding, and mutation load of two 'living fossil' tree species of Dipteronia.</title>
        <authorList>
            <person name="Feng Y."/>
            <person name="Comes H.P."/>
            <person name="Chen J."/>
            <person name="Zhu S."/>
            <person name="Lu R."/>
            <person name="Zhang X."/>
            <person name="Li P."/>
            <person name="Qiu J."/>
            <person name="Olsen K.M."/>
            <person name="Qiu Y."/>
        </authorList>
    </citation>
    <scope>NUCLEOTIDE SEQUENCE</scope>
    <source>
        <strain evidence="2">KIB01</strain>
    </source>
</reference>
<dbReference type="EMBL" id="JANJYI010000006">
    <property type="protein sequence ID" value="KAK2644582.1"/>
    <property type="molecule type" value="Genomic_DNA"/>
</dbReference>
<protein>
    <submittedName>
        <fullName evidence="2">Uncharacterized protein</fullName>
    </submittedName>
</protein>
<sequence>MAPAHLTLRWVCPCLGVMLGTSIMTVMLTWTAPPNETKIDLSEAEDSLALAIPLIAVAKPRLAVHVLPKSLMESKL</sequence>
<keyword evidence="1" id="KW-0812">Transmembrane</keyword>
<keyword evidence="1" id="KW-1133">Transmembrane helix</keyword>
<accession>A0AAD9WW18</accession>
<dbReference type="AlphaFoldDB" id="A0AAD9WW18"/>
<evidence type="ECO:0000313" key="2">
    <source>
        <dbReference type="EMBL" id="KAK2644582.1"/>
    </source>
</evidence>
<name>A0AAD9WW18_9ROSI</name>
<keyword evidence="3" id="KW-1185">Reference proteome</keyword>
<organism evidence="2 3">
    <name type="scientific">Dipteronia dyeriana</name>
    <dbReference type="NCBI Taxonomy" id="168575"/>
    <lineage>
        <taxon>Eukaryota</taxon>
        <taxon>Viridiplantae</taxon>
        <taxon>Streptophyta</taxon>
        <taxon>Embryophyta</taxon>
        <taxon>Tracheophyta</taxon>
        <taxon>Spermatophyta</taxon>
        <taxon>Magnoliopsida</taxon>
        <taxon>eudicotyledons</taxon>
        <taxon>Gunneridae</taxon>
        <taxon>Pentapetalae</taxon>
        <taxon>rosids</taxon>
        <taxon>malvids</taxon>
        <taxon>Sapindales</taxon>
        <taxon>Sapindaceae</taxon>
        <taxon>Hippocastanoideae</taxon>
        <taxon>Acereae</taxon>
        <taxon>Dipteronia</taxon>
    </lineage>
</organism>
<gene>
    <name evidence="2" type="ORF">Ddye_019777</name>
</gene>
<comment type="caution">
    <text evidence="2">The sequence shown here is derived from an EMBL/GenBank/DDBJ whole genome shotgun (WGS) entry which is preliminary data.</text>
</comment>
<evidence type="ECO:0000256" key="1">
    <source>
        <dbReference type="SAM" id="Phobius"/>
    </source>
</evidence>
<proteinExistence type="predicted"/>